<dbReference type="Proteomes" id="UP000596742">
    <property type="component" value="Unassembled WGS sequence"/>
</dbReference>
<keyword evidence="1" id="KW-0812">Transmembrane</keyword>
<evidence type="ECO:0000256" key="1">
    <source>
        <dbReference type="SAM" id="Phobius"/>
    </source>
</evidence>
<reference evidence="2" key="1">
    <citation type="submission" date="2018-11" db="EMBL/GenBank/DDBJ databases">
        <authorList>
            <person name="Alioto T."/>
            <person name="Alioto T."/>
        </authorList>
    </citation>
    <scope>NUCLEOTIDE SEQUENCE</scope>
</reference>
<proteinExistence type="predicted"/>
<sequence length="57" mass="6332">MAVTVSVLANIVGVVGLVVIVIKLVQKVLSHRKWVAVYDALPGESHKKHWLWGHVHL</sequence>
<keyword evidence="1" id="KW-0472">Membrane</keyword>
<accession>A0A8B6E2Q2</accession>
<keyword evidence="1" id="KW-1133">Transmembrane helix</keyword>
<dbReference type="AlphaFoldDB" id="A0A8B6E2Q2"/>
<evidence type="ECO:0000313" key="3">
    <source>
        <dbReference type="Proteomes" id="UP000596742"/>
    </source>
</evidence>
<comment type="caution">
    <text evidence="2">The sequence shown here is derived from an EMBL/GenBank/DDBJ whole genome shotgun (WGS) entry which is preliminary data.</text>
</comment>
<feature type="transmembrane region" description="Helical" evidence="1">
    <location>
        <begin position="6"/>
        <end position="25"/>
    </location>
</feature>
<keyword evidence="3" id="KW-1185">Reference proteome</keyword>
<name>A0A8B6E2Q2_MYTGA</name>
<gene>
    <name evidence="2" type="ORF">MGAL_10B030968</name>
</gene>
<feature type="non-terminal residue" evidence="2">
    <location>
        <position position="57"/>
    </location>
</feature>
<protein>
    <submittedName>
        <fullName evidence="2">Uncharacterized protein</fullName>
    </submittedName>
</protein>
<dbReference type="EMBL" id="UYJE01004411">
    <property type="protein sequence ID" value="VDI27805.1"/>
    <property type="molecule type" value="Genomic_DNA"/>
</dbReference>
<evidence type="ECO:0000313" key="2">
    <source>
        <dbReference type="EMBL" id="VDI27805.1"/>
    </source>
</evidence>
<organism evidence="2 3">
    <name type="scientific">Mytilus galloprovincialis</name>
    <name type="common">Mediterranean mussel</name>
    <dbReference type="NCBI Taxonomy" id="29158"/>
    <lineage>
        <taxon>Eukaryota</taxon>
        <taxon>Metazoa</taxon>
        <taxon>Spiralia</taxon>
        <taxon>Lophotrochozoa</taxon>
        <taxon>Mollusca</taxon>
        <taxon>Bivalvia</taxon>
        <taxon>Autobranchia</taxon>
        <taxon>Pteriomorphia</taxon>
        <taxon>Mytilida</taxon>
        <taxon>Mytiloidea</taxon>
        <taxon>Mytilidae</taxon>
        <taxon>Mytilinae</taxon>
        <taxon>Mytilus</taxon>
    </lineage>
</organism>